<comment type="subcellular location">
    <subcellularLocation>
        <location evidence="1">Chromosome</location>
        <location evidence="1">Centromere</location>
        <location evidence="1">Kinetochore</location>
    </subcellularLocation>
</comment>
<dbReference type="PROSITE" id="PS50011">
    <property type="entry name" value="PROTEIN_KINASE_DOM"/>
    <property type="match status" value="1"/>
</dbReference>
<dbReference type="Gene3D" id="1.25.40.430">
    <property type="match status" value="1"/>
</dbReference>
<keyword evidence="8" id="KW-0175">Coiled coil</keyword>
<dbReference type="PANTHER" id="PTHR14030:SF26">
    <property type="entry name" value="MITOTIC CHECKPOINT SERINE_THREONINE-PROTEIN KINASE BUB1"/>
    <property type="match status" value="1"/>
</dbReference>
<dbReference type="InterPro" id="IPR008271">
    <property type="entry name" value="Ser/Thr_kinase_AS"/>
</dbReference>
<keyword evidence="14" id="KW-0808">Transferase</keyword>
<feature type="binding site" evidence="7">
    <location>
        <position position="1033"/>
    </location>
    <ligand>
        <name>ATP</name>
        <dbReference type="ChEBI" id="CHEBI:30616"/>
    </ligand>
</feature>
<reference evidence="14" key="2">
    <citation type="submission" date="2025-04" db="UniProtKB">
        <authorList>
            <consortium name="RefSeq"/>
        </authorList>
    </citation>
    <scope>IDENTIFICATION</scope>
    <source>
        <tissue evidence="14">Brain</tissue>
    </source>
</reference>
<dbReference type="GO" id="GO:0051754">
    <property type="term" value="P:meiotic sister chromatid cohesion, centromeric"/>
    <property type="evidence" value="ECO:0007669"/>
    <property type="project" value="TreeGrafter"/>
</dbReference>
<keyword evidence="13" id="KW-1185">Reference proteome</keyword>
<dbReference type="GeneTree" id="ENSGT00940000157865"/>
<dbReference type="InterPro" id="IPR017441">
    <property type="entry name" value="Protein_kinase_ATP_BS"/>
</dbReference>
<sequence length="1297" mass="143142">MDVATYLQCFESSLSSYTGDDPLDPWDKFVEYLEQRLPADSSSGMSVVFDSLVQRFLNVERYANDIRYVNYCIKCASYYSDPIAMYSHVFSRGIGTRTAALYVAWAQQFEQRGMNDQADAVYQKAVENQAQPADTVLHEYRQFQTRTRSQAPGSGGRNPLQNSHLTNQMSSHREPASQSKTSVDCLSKPPAVQTAIIVSRSETSGAIRSGQSSSVQTVSEYMTDELVCEGSEFCFEEVRAEKYFRKLRETQEKMDSENLEKLLREQEEGIQRIKSMLEEAHHSLEARGGLTSQPASQRLPAVETAASLNPDPTQQPFGRPRPSNRLSSRRSLGLRLHTEPAFIQEATAVPEPPPPPLQNHTRPDDRNTLSSEVSHHPSVLAGHLPISAATPVSADPASLVQAVQPRSVQQPVSFEPMNLSSLHRPACASAVNTDVFCQDGRPQEHSTTHQDVSQLAEPEEKLNVSQGGTVNLSHITPNNSLGYVQATPSRVLPSPTVNTREALDVIMDMFQAPTLLEDPFSSTSALHTAEREFEAGHQINGGASSFTNPPTTAPFTIFQDDNDKENGSAAAPAAVEKSKPIRALVEIPVSKPDRPNETPPDLMPDESTMWGARYNSLNSLAACPNSTTDFAMLAQFVSTPFTHKTPFNGNFYQDQENNCDGGDADDDAFIRRQPKKLSPIIEQSPSEEKLSETAVSQLVPSSARQGTIVGEGLAAGQHCLTTSSITMVQPPPPAVLSFRDQTLCPTDSSVHRSAGPGWEVYTSPEQPSRQASLISHRPESSVRPKSQTFKIMEDVDRPASPEPAQNPASDVPMSPECALRSDWLDIKSPEVRAEPDLDAFLRLPNKTPDVPMSPDCALKPNWLEIRSPEVSVEPDLDAFLSPCRPKTANAVANKTLDVPMSPDQPQLCADVPMSPMQLPQFSARDEPMMSPDRGPTSSADMSMNTTARTGAVQLVPDPWDNELISDLLSALTPPLTSHPRCITWPCNVPSITPKMTISMGKASLRVDSILGKGAFATVYQATDPMTSERMVLKVQKPACPWEFYINTQLDARLQPSVRHLYSSIRSAHLFHNGSVMLGELHGHGTLLNAVNMYKTLSDKVMPQPLVMYFTVCILHMVEQLHDIHIIHADIKPDNFLLGERFLENKCFDSENVDHGLVLIDLGQSIDMELFPGGTAFTAKCLTSGFQCTEMLSGKPWNYQTDYFGIAGTVFCMLFGTYMRVTNEGGVWKTNAVFRRNPHSDLWLEFFHTLLNVPDCGSLPSLRSLRCKLTSVLQQNYSSKLPSLKSRLVVLLLESRRR</sequence>
<dbReference type="GO" id="GO:0004672">
    <property type="term" value="F:protein kinase activity"/>
    <property type="evidence" value="ECO:0007669"/>
    <property type="project" value="InterPro"/>
</dbReference>
<protein>
    <submittedName>
        <fullName evidence="14">Mitotic checkpoint serine/threonine-protein kinase BUB1 isoform X2</fullName>
    </submittedName>
</protein>
<dbReference type="PANTHER" id="PTHR14030">
    <property type="entry name" value="MITOTIC CHECKPOINT SERINE/THREONINE-PROTEIN KINASE BUB1"/>
    <property type="match status" value="1"/>
</dbReference>
<feature type="domain" description="BUB1 N-terminal" evidence="11">
    <location>
        <begin position="10"/>
        <end position="171"/>
    </location>
</feature>
<dbReference type="Proteomes" id="UP000314980">
    <property type="component" value="Unassembled WGS sequence"/>
</dbReference>
<feature type="region of interest" description="Disordered" evidence="9">
    <location>
        <begin position="306"/>
        <end position="328"/>
    </location>
</feature>
<dbReference type="SMART" id="SM00220">
    <property type="entry name" value="S_TKc"/>
    <property type="match status" value="1"/>
</dbReference>
<dbReference type="InterPro" id="IPR011009">
    <property type="entry name" value="Kinase-like_dom_sf"/>
</dbReference>
<evidence type="ECO:0000256" key="3">
    <source>
        <dbReference type="ARBA" id="ARBA00022741"/>
    </source>
</evidence>
<keyword evidence="5 7" id="KW-0067">ATP-binding</keyword>
<dbReference type="Ensembl" id="ENSLCAT00010040394.1">
    <property type="protein sequence ID" value="ENSLCAP00010039465.1"/>
    <property type="gene ID" value="ENSLCAG00010018432.1"/>
</dbReference>
<dbReference type="Pfam" id="PF00069">
    <property type="entry name" value="Pkinase"/>
    <property type="match status" value="1"/>
</dbReference>
<dbReference type="GeneID" id="108882242"/>
<gene>
    <name evidence="12 14" type="primary">bub1</name>
</gene>
<dbReference type="SUPFAM" id="SSF56112">
    <property type="entry name" value="Protein kinase-like (PK-like)"/>
    <property type="match status" value="1"/>
</dbReference>
<feature type="region of interest" description="Disordered" evidence="9">
    <location>
        <begin position="145"/>
        <end position="187"/>
    </location>
</feature>
<dbReference type="CTD" id="699"/>
<keyword evidence="14" id="KW-0418">Kinase</keyword>
<dbReference type="STRING" id="8187.ENSLCAP00010039465"/>
<name>A0A4W6EQK6_LATCA</name>
<evidence type="ECO:0000256" key="5">
    <source>
        <dbReference type="ARBA" id="ARBA00022840"/>
    </source>
</evidence>
<evidence type="ECO:0000256" key="2">
    <source>
        <dbReference type="ARBA" id="ARBA00022454"/>
    </source>
</evidence>
<feature type="coiled-coil region" evidence="8">
    <location>
        <begin position="240"/>
        <end position="279"/>
    </location>
</feature>
<keyword evidence="3 7" id="KW-0547">Nucleotide-binding</keyword>
<feature type="compositionally biased region" description="Polar residues" evidence="9">
    <location>
        <begin position="306"/>
        <end position="316"/>
    </location>
</feature>
<keyword evidence="4" id="KW-0995">Kinetochore</keyword>
<evidence type="ECO:0000256" key="8">
    <source>
        <dbReference type="SAM" id="Coils"/>
    </source>
</evidence>
<feature type="compositionally biased region" description="Polar residues" evidence="9">
    <location>
        <begin position="763"/>
        <end position="773"/>
    </location>
</feature>
<dbReference type="InterPro" id="IPR015661">
    <property type="entry name" value="Bub1/Mad3"/>
</dbReference>
<evidence type="ECO:0000313" key="12">
    <source>
        <dbReference type="Ensembl" id="ENSLCAP00010039465.1"/>
    </source>
</evidence>
<evidence type="ECO:0000256" key="1">
    <source>
        <dbReference type="ARBA" id="ARBA00004629"/>
    </source>
</evidence>
<accession>A0A4W6EQK6</accession>
<evidence type="ECO:0000259" key="11">
    <source>
        <dbReference type="PROSITE" id="PS51489"/>
    </source>
</evidence>
<feature type="region of interest" description="Disordered" evidence="9">
    <location>
        <begin position="346"/>
        <end position="373"/>
    </location>
</feature>
<evidence type="ECO:0000256" key="7">
    <source>
        <dbReference type="PROSITE-ProRule" id="PRU10141"/>
    </source>
</evidence>
<dbReference type="GO" id="GO:0005524">
    <property type="term" value="F:ATP binding"/>
    <property type="evidence" value="ECO:0007669"/>
    <property type="project" value="UniProtKB-UniRule"/>
</dbReference>
<evidence type="ECO:0000313" key="13">
    <source>
        <dbReference type="Proteomes" id="UP000314980"/>
    </source>
</evidence>
<evidence type="ECO:0000256" key="6">
    <source>
        <dbReference type="ARBA" id="ARBA00023328"/>
    </source>
</evidence>
<feature type="region of interest" description="Disordered" evidence="9">
    <location>
        <begin position="747"/>
        <end position="815"/>
    </location>
</feature>
<evidence type="ECO:0000256" key="4">
    <source>
        <dbReference type="ARBA" id="ARBA00022838"/>
    </source>
</evidence>
<organism evidence="12 13">
    <name type="scientific">Lates calcarifer</name>
    <name type="common">Barramundi</name>
    <name type="synonym">Holocentrus calcarifer</name>
    <dbReference type="NCBI Taxonomy" id="8187"/>
    <lineage>
        <taxon>Eukaryota</taxon>
        <taxon>Metazoa</taxon>
        <taxon>Chordata</taxon>
        <taxon>Craniata</taxon>
        <taxon>Vertebrata</taxon>
        <taxon>Euteleostomi</taxon>
        <taxon>Actinopterygii</taxon>
        <taxon>Neopterygii</taxon>
        <taxon>Teleostei</taxon>
        <taxon>Neoteleostei</taxon>
        <taxon>Acanthomorphata</taxon>
        <taxon>Carangaria</taxon>
        <taxon>Carangaria incertae sedis</taxon>
        <taxon>Centropomidae</taxon>
        <taxon>Lates</taxon>
    </lineage>
</organism>
<dbReference type="Pfam" id="PF08311">
    <property type="entry name" value="Mad3_BUB1_I"/>
    <property type="match status" value="1"/>
</dbReference>
<dbReference type="PROSITE" id="PS00107">
    <property type="entry name" value="PROTEIN_KINASE_ATP"/>
    <property type="match status" value="1"/>
</dbReference>
<dbReference type="Proteomes" id="UP000694890">
    <property type="component" value="Linkage group LG7_1"/>
</dbReference>
<dbReference type="GO" id="GO:0007094">
    <property type="term" value="P:mitotic spindle assembly checkpoint signaling"/>
    <property type="evidence" value="ECO:0007669"/>
    <property type="project" value="InterPro"/>
</dbReference>
<dbReference type="Gene3D" id="6.10.130.20">
    <property type="match status" value="1"/>
</dbReference>
<dbReference type="SMART" id="SM00777">
    <property type="entry name" value="Mad3_BUB1_I"/>
    <property type="match status" value="1"/>
</dbReference>
<feature type="domain" description="Protein kinase" evidence="10">
    <location>
        <begin position="1004"/>
        <end position="1297"/>
    </location>
</feature>
<dbReference type="GO" id="GO:0000776">
    <property type="term" value="C:kinetochore"/>
    <property type="evidence" value="ECO:0007669"/>
    <property type="project" value="UniProtKB-KW"/>
</dbReference>
<dbReference type="GO" id="GO:0005634">
    <property type="term" value="C:nucleus"/>
    <property type="evidence" value="ECO:0007669"/>
    <property type="project" value="TreeGrafter"/>
</dbReference>
<evidence type="ECO:0000256" key="9">
    <source>
        <dbReference type="SAM" id="MobiDB-lite"/>
    </source>
</evidence>
<dbReference type="RefSeq" id="XP_018530146.1">
    <property type="nucleotide sequence ID" value="XM_018674630.2"/>
</dbReference>
<proteinExistence type="predicted"/>
<keyword evidence="6" id="KW-0137">Centromere</keyword>
<feature type="compositionally biased region" description="Polar residues" evidence="9">
    <location>
        <begin position="159"/>
        <end position="184"/>
    </location>
</feature>
<dbReference type="InterPro" id="IPR013212">
    <property type="entry name" value="Mad3/Bub1_I"/>
</dbReference>
<evidence type="ECO:0000313" key="14">
    <source>
        <dbReference type="RefSeq" id="XP_018530146.1"/>
    </source>
</evidence>
<feature type="compositionally biased region" description="Low complexity" evidence="9">
    <location>
        <begin position="318"/>
        <end position="328"/>
    </location>
</feature>
<dbReference type="OrthoDB" id="248495at2759"/>
<dbReference type="InterPro" id="IPR000719">
    <property type="entry name" value="Prot_kinase_dom"/>
</dbReference>
<dbReference type="PROSITE" id="PS51489">
    <property type="entry name" value="BUB1_N"/>
    <property type="match status" value="1"/>
</dbReference>
<reference evidence="13" key="1">
    <citation type="submission" date="2015-09" db="EMBL/GenBank/DDBJ databases">
        <authorList>
            <person name="Sai Rama Sridatta P."/>
        </authorList>
    </citation>
    <scope>NUCLEOTIDE SEQUENCE [LARGE SCALE GENOMIC DNA]</scope>
</reference>
<dbReference type="InParanoid" id="A0A4W6EQK6"/>
<evidence type="ECO:0000259" key="10">
    <source>
        <dbReference type="PROSITE" id="PS50011"/>
    </source>
</evidence>
<dbReference type="PROSITE" id="PS00108">
    <property type="entry name" value="PROTEIN_KINASE_ST"/>
    <property type="match status" value="1"/>
</dbReference>
<reference evidence="12" key="3">
    <citation type="submission" date="2025-05" db="UniProtKB">
        <authorList>
            <consortium name="Ensembl"/>
        </authorList>
    </citation>
    <scope>IDENTIFICATION</scope>
</reference>
<dbReference type="Gene3D" id="1.10.510.10">
    <property type="entry name" value="Transferase(Phosphotransferase) domain 1"/>
    <property type="match status" value="1"/>
</dbReference>
<keyword evidence="2" id="KW-0158">Chromosome</keyword>